<dbReference type="Pfam" id="PF00248">
    <property type="entry name" value="Aldo_ket_red"/>
    <property type="match status" value="1"/>
</dbReference>
<feature type="domain" description="NADP-dependent oxidoreductase" evidence="2">
    <location>
        <begin position="15"/>
        <end position="74"/>
    </location>
</feature>
<organism evidence="3">
    <name type="scientific">marine metagenome</name>
    <dbReference type="NCBI Taxonomy" id="408172"/>
    <lineage>
        <taxon>unclassified sequences</taxon>
        <taxon>metagenomes</taxon>
        <taxon>ecological metagenomes</taxon>
    </lineage>
</organism>
<dbReference type="PANTHER" id="PTHR43364:SF4">
    <property type="entry name" value="NAD(P)-LINKED OXIDOREDUCTASE SUPERFAMILY PROTEIN"/>
    <property type="match status" value="1"/>
</dbReference>
<dbReference type="GO" id="GO:0005829">
    <property type="term" value="C:cytosol"/>
    <property type="evidence" value="ECO:0007669"/>
    <property type="project" value="TreeGrafter"/>
</dbReference>
<dbReference type="PANTHER" id="PTHR43364">
    <property type="entry name" value="NADH-SPECIFIC METHYLGLYOXAL REDUCTASE-RELATED"/>
    <property type="match status" value="1"/>
</dbReference>
<reference evidence="3" key="1">
    <citation type="submission" date="2018-05" db="EMBL/GenBank/DDBJ databases">
        <authorList>
            <person name="Lanie J.A."/>
            <person name="Ng W.-L."/>
            <person name="Kazmierczak K.M."/>
            <person name="Andrzejewski T.M."/>
            <person name="Davidsen T.M."/>
            <person name="Wayne K.J."/>
            <person name="Tettelin H."/>
            <person name="Glass J.I."/>
            <person name="Rusch D."/>
            <person name="Podicherti R."/>
            <person name="Tsui H.-C.T."/>
            <person name="Winkler M.E."/>
        </authorList>
    </citation>
    <scope>NUCLEOTIDE SEQUENCE</scope>
</reference>
<proteinExistence type="predicted"/>
<dbReference type="GO" id="GO:0016491">
    <property type="term" value="F:oxidoreductase activity"/>
    <property type="evidence" value="ECO:0007669"/>
    <property type="project" value="UniProtKB-KW"/>
</dbReference>
<name>A0A381RI58_9ZZZZ</name>
<gene>
    <name evidence="3" type="ORF">METZ01_LOCUS44349</name>
</gene>
<evidence type="ECO:0000313" key="3">
    <source>
        <dbReference type="EMBL" id="SUZ91495.1"/>
    </source>
</evidence>
<evidence type="ECO:0000259" key="2">
    <source>
        <dbReference type="Pfam" id="PF00248"/>
    </source>
</evidence>
<dbReference type="InterPro" id="IPR050523">
    <property type="entry name" value="AKR_Detox_Biosynth"/>
</dbReference>
<sequence length="77" mass="8849">MDYVNLGSTGLKVSRICFGTMTYGDPTWRNWVLPEDESRPFFKRALEYGINFFDTADMYSIGVTEEIVGRALKELTQ</sequence>
<protein>
    <recommendedName>
        <fullName evidence="2">NADP-dependent oxidoreductase domain-containing protein</fullName>
    </recommendedName>
</protein>
<dbReference type="InterPro" id="IPR023210">
    <property type="entry name" value="NADP_OxRdtase_dom"/>
</dbReference>
<dbReference type="Gene3D" id="3.20.20.100">
    <property type="entry name" value="NADP-dependent oxidoreductase domain"/>
    <property type="match status" value="1"/>
</dbReference>
<evidence type="ECO:0000256" key="1">
    <source>
        <dbReference type="ARBA" id="ARBA00023002"/>
    </source>
</evidence>
<accession>A0A381RI58</accession>
<dbReference type="EMBL" id="UINC01001979">
    <property type="protein sequence ID" value="SUZ91495.1"/>
    <property type="molecule type" value="Genomic_DNA"/>
</dbReference>
<dbReference type="InterPro" id="IPR036812">
    <property type="entry name" value="NAD(P)_OxRdtase_dom_sf"/>
</dbReference>
<feature type="non-terminal residue" evidence="3">
    <location>
        <position position="77"/>
    </location>
</feature>
<dbReference type="SUPFAM" id="SSF51430">
    <property type="entry name" value="NAD(P)-linked oxidoreductase"/>
    <property type="match status" value="1"/>
</dbReference>
<dbReference type="AlphaFoldDB" id="A0A381RI58"/>
<keyword evidence="1" id="KW-0560">Oxidoreductase</keyword>